<comment type="caution">
    <text evidence="2">The sequence shown here is derived from an EMBL/GenBank/DDBJ whole genome shotgun (WGS) entry which is preliminary data.</text>
</comment>
<name>A0A7X9S1S2_9BACT</name>
<dbReference type="EMBL" id="JABANE010000211">
    <property type="protein sequence ID" value="NME72799.1"/>
    <property type="molecule type" value="Genomic_DNA"/>
</dbReference>
<dbReference type="Proteomes" id="UP000576082">
    <property type="component" value="Unassembled WGS sequence"/>
</dbReference>
<keyword evidence="3" id="KW-1185">Reference proteome</keyword>
<evidence type="ECO:0000313" key="3">
    <source>
        <dbReference type="Proteomes" id="UP000576082"/>
    </source>
</evidence>
<gene>
    <name evidence="2" type="ORF">HHU12_32885</name>
</gene>
<reference evidence="2 3" key="1">
    <citation type="submission" date="2020-04" db="EMBL/GenBank/DDBJ databases">
        <title>Flammeovirga sp. SR4, a novel species isolated from seawater.</title>
        <authorList>
            <person name="Wang X."/>
        </authorList>
    </citation>
    <scope>NUCLEOTIDE SEQUENCE [LARGE SCALE GENOMIC DNA]</scope>
    <source>
        <strain evidence="2 3">ATCC 23126</strain>
    </source>
</reference>
<feature type="compositionally biased region" description="Polar residues" evidence="1">
    <location>
        <begin position="124"/>
        <end position="134"/>
    </location>
</feature>
<organism evidence="2 3">
    <name type="scientific">Flammeovirga aprica JL-4</name>
    <dbReference type="NCBI Taxonomy" id="694437"/>
    <lineage>
        <taxon>Bacteria</taxon>
        <taxon>Pseudomonadati</taxon>
        <taxon>Bacteroidota</taxon>
        <taxon>Cytophagia</taxon>
        <taxon>Cytophagales</taxon>
        <taxon>Flammeovirgaceae</taxon>
        <taxon>Flammeovirga</taxon>
    </lineage>
</organism>
<dbReference type="RefSeq" id="WP_169660968.1">
    <property type="nucleotide sequence ID" value="NZ_JABANE010000211.1"/>
</dbReference>
<protein>
    <recommendedName>
        <fullName evidence="4">Helix-turn-helix domain-containing protein</fullName>
    </recommendedName>
</protein>
<accession>A0A7X9S1S2</accession>
<evidence type="ECO:0000313" key="2">
    <source>
        <dbReference type="EMBL" id="NME72799.1"/>
    </source>
</evidence>
<feature type="region of interest" description="Disordered" evidence="1">
    <location>
        <begin position="124"/>
        <end position="157"/>
    </location>
</feature>
<proteinExistence type="predicted"/>
<evidence type="ECO:0008006" key="4">
    <source>
        <dbReference type="Google" id="ProtNLM"/>
    </source>
</evidence>
<evidence type="ECO:0000256" key="1">
    <source>
        <dbReference type="SAM" id="MobiDB-lite"/>
    </source>
</evidence>
<dbReference type="AlphaFoldDB" id="A0A7X9S1S2"/>
<sequence length="209" mass="24105">MDIQINNSRHNSYSIFDNSLWKNNTLSVRAKYLHHYLANRPEGWIIQQTDLRKILGDRGKLLGEKSLRRINKELVEAGYMKLTTVYCSKKKRAKGKKYLFSPQPIYRKQNDAVKELVAEFQGHNTSQSYSQQNRQKAERDKSAVSANDPLSRNGKKENLCKGELLQSASISNYREAYLVNNEEVTNNKSSSLELSLENDFEKWVMAILG</sequence>